<feature type="active site" description="Charge relay system" evidence="3">
    <location>
        <position position="212"/>
    </location>
</feature>
<reference evidence="6 7" key="1">
    <citation type="journal article" date="2023" name="Elife">
        <title>Identification of key yeast species and microbe-microbe interactions impacting larval growth of Drosophila in the wild.</title>
        <authorList>
            <person name="Mure A."/>
            <person name="Sugiura Y."/>
            <person name="Maeda R."/>
            <person name="Honda K."/>
            <person name="Sakurai N."/>
            <person name="Takahashi Y."/>
            <person name="Watada M."/>
            <person name="Katoh T."/>
            <person name="Gotoh A."/>
            <person name="Gotoh Y."/>
            <person name="Taniguchi I."/>
            <person name="Nakamura K."/>
            <person name="Hayashi T."/>
            <person name="Katayama T."/>
            <person name="Uemura T."/>
            <person name="Hattori Y."/>
        </authorList>
    </citation>
    <scope>NUCLEOTIDE SEQUENCE [LARGE SCALE GENOMIC DNA]</scope>
    <source>
        <strain evidence="6 7">PK-24</strain>
    </source>
</reference>
<comment type="caution">
    <text evidence="6">The sequence shown here is derived from an EMBL/GenBank/DDBJ whole genome shotgun (WGS) entry which is preliminary data.</text>
</comment>
<dbReference type="AlphaFoldDB" id="A0AAV5R689"/>
<keyword evidence="7" id="KW-1185">Reference proteome</keyword>
<evidence type="ECO:0000256" key="3">
    <source>
        <dbReference type="PIRSR" id="PIRSR001221-1"/>
    </source>
</evidence>
<feature type="active site" description="Charge relay system" evidence="3">
    <location>
        <position position="137"/>
    </location>
</feature>
<sequence>MAITTDWETAAKNKKKEVSSNIPHEWLLPTDLLEKYTETTSVSVLDLPKKLMSVEKFKITESYTALELLEKLKSSEISAVEVIDAFSHRAAIATQVTNCCTELMFEYGKKRAEFLDNYLKENNKPYGPLHGLPISLKDSFNIPGYDSTLGFVSKINNKPQNKSDLVKQLENLGAVFYVKTNIPQTLMTADSENNIFGRTLNPNNLTLTAGGSSGGEGALIKMRGSILGIGTDIAGSIRIPALCNGVYGYRPTSRRWAMSNQMNLSREVFVAVEPVAGPLAADLETISFLTEIIYNDRSWRYDSDNLRIAYQDPKIKSGDKLSVGIVMEDPDLPVHPPIKRIIKEVADILSSKGHTIEFVTEFPSYDKAWELGWSSFQSDPKSTAIENLTCTGERFIKSLCLPGMDVYGKGPTDIDELIKLRTEINKYMKEWTQIYNKYDVIISPGSPGTAPPHDTYGIAPYTTMLNILNFPSVIIPFGKVDPSVDKTDLSTVYPEKLEHIYAHYSLDTYKGGPGHIQVSAPHLEDEKLLACCSIIDEALKK</sequence>
<gene>
    <name evidence="6" type="ORF">DAPK24_031170</name>
</gene>
<dbReference type="PANTHER" id="PTHR46072:SF11">
    <property type="entry name" value="AMIDASE-RELATED"/>
    <property type="match status" value="1"/>
</dbReference>
<evidence type="ECO:0000313" key="7">
    <source>
        <dbReference type="Proteomes" id="UP001378960"/>
    </source>
</evidence>
<feature type="active site" description="Acyl-ester intermediate" evidence="3">
    <location>
        <position position="236"/>
    </location>
</feature>
<dbReference type="PIRSF" id="PIRSF001221">
    <property type="entry name" value="Amidase_fungi"/>
    <property type="match status" value="1"/>
</dbReference>
<evidence type="ECO:0000259" key="5">
    <source>
        <dbReference type="Pfam" id="PF01425"/>
    </source>
</evidence>
<evidence type="ECO:0000256" key="2">
    <source>
        <dbReference type="ARBA" id="ARBA00022801"/>
    </source>
</evidence>
<dbReference type="Gene3D" id="3.90.1300.10">
    <property type="entry name" value="Amidase signature (AS) domain"/>
    <property type="match status" value="1"/>
</dbReference>
<feature type="binding site" evidence="4">
    <location>
        <begin position="233"/>
        <end position="236"/>
    </location>
    <ligand>
        <name>substrate</name>
    </ligand>
</feature>
<evidence type="ECO:0000256" key="1">
    <source>
        <dbReference type="ARBA" id="ARBA00009199"/>
    </source>
</evidence>
<feature type="binding site" evidence="4">
    <location>
        <position position="186"/>
    </location>
    <ligand>
        <name>substrate</name>
    </ligand>
</feature>
<evidence type="ECO:0000313" key="6">
    <source>
        <dbReference type="EMBL" id="GMM46542.1"/>
    </source>
</evidence>
<organism evidence="6 7">
    <name type="scientific">Pichia kluyveri</name>
    <name type="common">Yeast</name>
    <dbReference type="NCBI Taxonomy" id="36015"/>
    <lineage>
        <taxon>Eukaryota</taxon>
        <taxon>Fungi</taxon>
        <taxon>Dikarya</taxon>
        <taxon>Ascomycota</taxon>
        <taxon>Saccharomycotina</taxon>
        <taxon>Pichiomycetes</taxon>
        <taxon>Pichiales</taxon>
        <taxon>Pichiaceae</taxon>
        <taxon>Pichia</taxon>
    </lineage>
</organism>
<name>A0AAV5R689_PICKL</name>
<dbReference type="Pfam" id="PF01425">
    <property type="entry name" value="Amidase"/>
    <property type="match status" value="1"/>
</dbReference>
<dbReference type="PANTHER" id="PTHR46072">
    <property type="entry name" value="AMIDASE-RELATED-RELATED"/>
    <property type="match status" value="1"/>
</dbReference>
<feature type="binding site" evidence="4">
    <location>
        <position position="212"/>
    </location>
    <ligand>
        <name>substrate</name>
    </ligand>
</feature>
<protein>
    <recommendedName>
        <fullName evidence="5">Amidase domain-containing protein</fullName>
    </recommendedName>
</protein>
<keyword evidence="2" id="KW-0378">Hydrolase</keyword>
<dbReference type="Proteomes" id="UP001378960">
    <property type="component" value="Unassembled WGS sequence"/>
</dbReference>
<accession>A0AAV5R689</accession>
<dbReference type="EMBL" id="BTGB01000003">
    <property type="protein sequence ID" value="GMM46542.1"/>
    <property type="molecule type" value="Genomic_DNA"/>
</dbReference>
<dbReference type="SUPFAM" id="SSF75304">
    <property type="entry name" value="Amidase signature (AS) enzymes"/>
    <property type="match status" value="1"/>
</dbReference>
<proteinExistence type="inferred from homology"/>
<evidence type="ECO:0000256" key="4">
    <source>
        <dbReference type="PIRSR" id="PIRSR001221-2"/>
    </source>
</evidence>
<dbReference type="InterPro" id="IPR036928">
    <property type="entry name" value="AS_sf"/>
</dbReference>
<dbReference type="GO" id="GO:0016787">
    <property type="term" value="F:hydrolase activity"/>
    <property type="evidence" value="ECO:0007669"/>
    <property type="project" value="UniProtKB-KW"/>
</dbReference>
<comment type="similarity">
    <text evidence="1">Belongs to the amidase family.</text>
</comment>
<feature type="domain" description="Amidase" evidence="5">
    <location>
        <begin position="81"/>
        <end position="529"/>
    </location>
</feature>
<dbReference type="InterPro" id="IPR023631">
    <property type="entry name" value="Amidase_dom"/>
</dbReference>